<dbReference type="Gene3D" id="3.40.30.10">
    <property type="entry name" value="Glutaredoxin"/>
    <property type="match status" value="1"/>
</dbReference>
<feature type="domain" description="Thioredoxin" evidence="1">
    <location>
        <begin position="117"/>
        <end position="264"/>
    </location>
</feature>
<dbReference type="PANTHER" id="PTHR42852">
    <property type="entry name" value="THIOL:DISULFIDE INTERCHANGE PROTEIN DSBE"/>
    <property type="match status" value="1"/>
</dbReference>
<dbReference type="GO" id="GO:0016491">
    <property type="term" value="F:oxidoreductase activity"/>
    <property type="evidence" value="ECO:0007669"/>
    <property type="project" value="InterPro"/>
</dbReference>
<protein>
    <recommendedName>
        <fullName evidence="1">Thioredoxin domain-containing protein</fullName>
    </recommendedName>
</protein>
<organism evidence="2 3">
    <name type="scientific">Mycolicibacterium poriferae</name>
    <dbReference type="NCBI Taxonomy" id="39694"/>
    <lineage>
        <taxon>Bacteria</taxon>
        <taxon>Bacillati</taxon>
        <taxon>Actinomycetota</taxon>
        <taxon>Actinomycetes</taxon>
        <taxon>Mycobacteriales</taxon>
        <taxon>Mycobacteriaceae</taxon>
        <taxon>Mycolicibacterium</taxon>
    </lineage>
</organism>
<dbReference type="InterPro" id="IPR000866">
    <property type="entry name" value="AhpC/TSA"/>
</dbReference>
<keyword evidence="3" id="KW-1185">Reference proteome</keyword>
<evidence type="ECO:0000313" key="2">
    <source>
        <dbReference type="EMBL" id="BBX51372.1"/>
    </source>
</evidence>
<reference evidence="2 3" key="1">
    <citation type="journal article" date="2019" name="Emerg. Microbes Infect.">
        <title>Comprehensive subspecies identification of 175 nontuberculous mycobacteria species based on 7547 genomic profiles.</title>
        <authorList>
            <person name="Matsumoto Y."/>
            <person name="Kinjo T."/>
            <person name="Motooka D."/>
            <person name="Nabeya D."/>
            <person name="Jung N."/>
            <person name="Uechi K."/>
            <person name="Horii T."/>
            <person name="Iida T."/>
            <person name="Fujita J."/>
            <person name="Nakamura S."/>
        </authorList>
    </citation>
    <scope>NUCLEOTIDE SEQUENCE [LARGE SCALE GENOMIC DNA]</scope>
    <source>
        <strain evidence="2 3">JCM 12603</strain>
    </source>
</reference>
<dbReference type="PANTHER" id="PTHR42852:SF13">
    <property type="entry name" value="PROTEIN DIPZ"/>
    <property type="match status" value="1"/>
</dbReference>
<dbReference type="SUPFAM" id="SSF52833">
    <property type="entry name" value="Thioredoxin-like"/>
    <property type="match status" value="1"/>
</dbReference>
<accession>A0A6N4V6Q6</accession>
<dbReference type="EMBL" id="AP022570">
    <property type="protein sequence ID" value="BBX51372.1"/>
    <property type="molecule type" value="Genomic_DNA"/>
</dbReference>
<dbReference type="InterPro" id="IPR013766">
    <property type="entry name" value="Thioredoxin_domain"/>
</dbReference>
<dbReference type="GO" id="GO:0016209">
    <property type="term" value="F:antioxidant activity"/>
    <property type="evidence" value="ECO:0007669"/>
    <property type="project" value="InterPro"/>
</dbReference>
<dbReference type="Pfam" id="PF00578">
    <property type="entry name" value="AhpC-TSA"/>
    <property type="match status" value="1"/>
</dbReference>
<dbReference type="AlphaFoldDB" id="A0A6N4V6Q6"/>
<gene>
    <name evidence="2" type="ORF">MPOR_23980</name>
</gene>
<dbReference type="Proteomes" id="UP000466785">
    <property type="component" value="Chromosome"/>
</dbReference>
<dbReference type="CDD" id="cd02966">
    <property type="entry name" value="TlpA_like_family"/>
    <property type="match status" value="1"/>
</dbReference>
<evidence type="ECO:0000259" key="1">
    <source>
        <dbReference type="PROSITE" id="PS51352"/>
    </source>
</evidence>
<dbReference type="InterPro" id="IPR050553">
    <property type="entry name" value="Thioredoxin_ResA/DsbE_sf"/>
</dbReference>
<sequence>MTAEPHSPPLPEAVIAAARLRRDRRVHEAVTVVETALTDARAKPSNTPFRDRVLLGLTLADLLLLADQSDRARTLLDSEAAFAEQVLHLTRQSGSPDQVLAASAGCYQLRDRVIQLGLLGQEAPELDVTHWVNTDPPTLADLRGDVVLLDFWAPWCRPCAATFPWLRDLHQRYARDGLDILALTNFRSGDAAHRNLELDMVTQFIADHEVEFAVGIAENERLRQRYGANGIPTYVVLDRAGIVRRASSKPDKVTLEQAIVGLLDTRQAVADD</sequence>
<dbReference type="PROSITE" id="PS51352">
    <property type="entry name" value="THIOREDOXIN_2"/>
    <property type="match status" value="1"/>
</dbReference>
<proteinExistence type="predicted"/>
<dbReference type="InterPro" id="IPR036249">
    <property type="entry name" value="Thioredoxin-like_sf"/>
</dbReference>
<evidence type="ECO:0000313" key="3">
    <source>
        <dbReference type="Proteomes" id="UP000466785"/>
    </source>
</evidence>
<name>A0A6N4V6Q6_9MYCO</name>
<dbReference type="KEGG" id="mpof:MPOR_23980"/>